<reference evidence="2" key="1">
    <citation type="submission" date="2023-04" db="EMBL/GenBank/DDBJ databases">
        <authorList>
            <person name="Vijverberg K."/>
            <person name="Xiong W."/>
            <person name="Schranz E."/>
        </authorList>
    </citation>
    <scope>NUCLEOTIDE SEQUENCE</scope>
</reference>
<accession>A0AA36A5L9</accession>
<keyword evidence="3" id="KW-1185">Reference proteome</keyword>
<proteinExistence type="predicted"/>
<evidence type="ECO:0000313" key="2">
    <source>
        <dbReference type="EMBL" id="CAI9304458.1"/>
    </source>
</evidence>
<dbReference type="Proteomes" id="UP001177003">
    <property type="component" value="Chromosome 9"/>
</dbReference>
<gene>
    <name evidence="2" type="ORF">LSALG_LOCUS42835</name>
</gene>
<evidence type="ECO:0000256" key="1">
    <source>
        <dbReference type="SAM" id="MobiDB-lite"/>
    </source>
</evidence>
<sequence>MFGRNPIRYTDRITQRFSDIDFATMEKDGCVAFIERFNGEMYHFGNSNIQEWLDEHKDDVVGNIDEEVLDGAGLVKEVATGHRDVGDIDDEEENGDEDDDEDEDADDDEDDHLKCHTPELDVGNVRGLVRDFIL</sequence>
<protein>
    <submittedName>
        <fullName evidence="2">Uncharacterized protein</fullName>
    </submittedName>
</protein>
<dbReference type="EMBL" id="OX465085">
    <property type="protein sequence ID" value="CAI9304458.1"/>
    <property type="molecule type" value="Genomic_DNA"/>
</dbReference>
<feature type="region of interest" description="Disordered" evidence="1">
    <location>
        <begin position="80"/>
        <end position="117"/>
    </location>
</feature>
<feature type="compositionally biased region" description="Acidic residues" evidence="1">
    <location>
        <begin position="87"/>
        <end position="110"/>
    </location>
</feature>
<name>A0AA36A5L9_LACSI</name>
<organism evidence="2 3">
    <name type="scientific">Lactuca saligna</name>
    <name type="common">Willowleaf lettuce</name>
    <dbReference type="NCBI Taxonomy" id="75948"/>
    <lineage>
        <taxon>Eukaryota</taxon>
        <taxon>Viridiplantae</taxon>
        <taxon>Streptophyta</taxon>
        <taxon>Embryophyta</taxon>
        <taxon>Tracheophyta</taxon>
        <taxon>Spermatophyta</taxon>
        <taxon>Magnoliopsida</taxon>
        <taxon>eudicotyledons</taxon>
        <taxon>Gunneridae</taxon>
        <taxon>Pentapetalae</taxon>
        <taxon>asterids</taxon>
        <taxon>campanulids</taxon>
        <taxon>Asterales</taxon>
        <taxon>Asteraceae</taxon>
        <taxon>Cichorioideae</taxon>
        <taxon>Cichorieae</taxon>
        <taxon>Lactucinae</taxon>
        <taxon>Lactuca</taxon>
    </lineage>
</organism>
<dbReference type="AlphaFoldDB" id="A0AA36A5L9"/>
<evidence type="ECO:0000313" key="3">
    <source>
        <dbReference type="Proteomes" id="UP001177003"/>
    </source>
</evidence>